<feature type="region of interest" description="Disordered" evidence="6">
    <location>
        <begin position="874"/>
        <end position="918"/>
    </location>
</feature>
<evidence type="ECO:0000313" key="8">
    <source>
        <dbReference type="EMBL" id="CBY38222.1"/>
    </source>
</evidence>
<dbReference type="SMART" id="SM00571">
    <property type="entry name" value="DDT"/>
    <property type="match status" value="1"/>
</dbReference>
<feature type="region of interest" description="Disordered" evidence="6">
    <location>
        <begin position="704"/>
        <end position="731"/>
    </location>
</feature>
<feature type="compositionally biased region" description="Basic and acidic residues" evidence="6">
    <location>
        <begin position="43"/>
        <end position="53"/>
    </location>
</feature>
<dbReference type="PROSITE" id="PS01359">
    <property type="entry name" value="ZF_PHD_1"/>
    <property type="match status" value="1"/>
</dbReference>
<evidence type="ECO:0000256" key="4">
    <source>
        <dbReference type="ARBA" id="ARBA00022833"/>
    </source>
</evidence>
<dbReference type="InterPro" id="IPR019786">
    <property type="entry name" value="Zinc_finger_PHD-type_CS"/>
</dbReference>
<dbReference type="InterPro" id="IPR011011">
    <property type="entry name" value="Znf_FYVE_PHD"/>
</dbReference>
<feature type="compositionally biased region" description="Low complexity" evidence="6">
    <location>
        <begin position="799"/>
        <end position="808"/>
    </location>
</feature>
<evidence type="ECO:0000256" key="1">
    <source>
        <dbReference type="ARBA" id="ARBA00004123"/>
    </source>
</evidence>
<dbReference type="InterPro" id="IPR013083">
    <property type="entry name" value="Znf_RING/FYVE/PHD"/>
</dbReference>
<evidence type="ECO:0000256" key="6">
    <source>
        <dbReference type="SAM" id="MobiDB-lite"/>
    </source>
</evidence>
<dbReference type="GO" id="GO:0016589">
    <property type="term" value="C:NURF complex"/>
    <property type="evidence" value="ECO:0007669"/>
    <property type="project" value="InterPro"/>
</dbReference>
<dbReference type="InterPro" id="IPR018501">
    <property type="entry name" value="DDT_dom"/>
</dbReference>
<dbReference type="InterPro" id="IPR028941">
    <property type="entry name" value="WHIM2_dom"/>
</dbReference>
<feature type="region of interest" description="Disordered" evidence="6">
    <location>
        <begin position="1336"/>
        <end position="1366"/>
    </location>
</feature>
<dbReference type="CDD" id="cd15489">
    <property type="entry name" value="PHD_SF"/>
    <property type="match status" value="1"/>
</dbReference>
<feature type="region of interest" description="Disordered" evidence="6">
    <location>
        <begin position="1"/>
        <end position="162"/>
    </location>
</feature>
<keyword evidence="4" id="KW-0862">Zinc</keyword>
<organism evidence="8">
    <name type="scientific">Oikopleura dioica</name>
    <name type="common">Tunicate</name>
    <dbReference type="NCBI Taxonomy" id="34765"/>
    <lineage>
        <taxon>Eukaryota</taxon>
        <taxon>Metazoa</taxon>
        <taxon>Chordata</taxon>
        <taxon>Tunicata</taxon>
        <taxon>Appendicularia</taxon>
        <taxon>Copelata</taxon>
        <taxon>Oikopleuridae</taxon>
        <taxon>Oikopleura</taxon>
    </lineage>
</organism>
<feature type="compositionally biased region" description="Basic and acidic residues" evidence="6">
    <location>
        <begin position="841"/>
        <end position="860"/>
    </location>
</feature>
<dbReference type="GO" id="GO:0008270">
    <property type="term" value="F:zinc ion binding"/>
    <property type="evidence" value="ECO:0007669"/>
    <property type="project" value="UniProtKB-KW"/>
</dbReference>
<evidence type="ECO:0000256" key="2">
    <source>
        <dbReference type="ARBA" id="ARBA00022723"/>
    </source>
</evidence>
<feature type="compositionally biased region" description="Basic and acidic residues" evidence="6">
    <location>
        <begin position="11"/>
        <end position="29"/>
    </location>
</feature>
<feature type="compositionally biased region" description="Basic and acidic residues" evidence="6">
    <location>
        <begin position="1156"/>
        <end position="1170"/>
    </location>
</feature>
<dbReference type="InterPro" id="IPR001965">
    <property type="entry name" value="Znf_PHD"/>
</dbReference>
<feature type="domain" description="DDT" evidence="7">
    <location>
        <begin position="199"/>
        <end position="259"/>
    </location>
</feature>
<keyword evidence="2" id="KW-0479">Metal-binding</keyword>
<dbReference type="EMBL" id="FN655162">
    <property type="protein sequence ID" value="CBY38222.1"/>
    <property type="molecule type" value="Genomic_DNA"/>
</dbReference>
<sequence>MARRSLRARKPAPDEPSDRRSAQKRKNGEAENAGTPKQKKKKSEKEPLSEKKSKSGRPPRVKKETPPSTPTSTKSRGSARKSRAGGKKRKDKFQMVLEDDYDKDYIDYESPEEEIQEAEEEDVLEMDANQEDEETPEEDTNMDITPDSDSETEAGHSSRCPSEIDEMSMEPLEIWRDNSRHFPELDLPDSSLDLLIPPNRLLLDALETYETLRHFSPALKLTVAKFECFLTAIVHKEHSAMLSHTFLALLKTLYKSDDRSGIVYGPADSRDGAYSLYAFADLLTWPFALKAYAQSDPVHFGDLDLQKIGNLPFEPSSEKIKALKALLSAVVDCDIIRNFIEKGRTDHTGEETCRSCQQKGQLVLCDMCPAGYHPHCANIKDVDNIDQISFECSICVQNKINLVNDCIPAAEAAEPKYIRHTILGYDRHGRKYWYLVRRIWVESEKEDKCWYYSTPHQLEELINALDSADYESSLVSKLEEMKQEITTSMDKTIMATKNVGPQVPIRQVKPQSFFDFIDVSSDGVIKQPTCKFAPGTPTNEEFPEHAKIETTFRLGLERVVYTNFYHENRQAMNKRELKEIKDFEGKLYAMEYAGNWDRQKFVRPENINKILWSNNKVAGLGIMDRITRELVDTMRKLSEAIAKWFFHPDWIQKRVDWRQKLVQCRDIKELARLLEVFEVHLRPCMKRTIWFDCIGQTSIARISTKEDQKGSEARKQRDKKLRVDESKAEEKRNAYRETLHNPFVHYNRNKEQLITNRTMKLSMVKGEEYRYDRGFSGWYWRSKTYRSIRKKAKSEDISESASSENQSSPTKKDLKVDKLLELREHMEDVAKIAKTIKEEAEEKKKLEAEVKEEEKKQTEKDMDDILSSVLETAAAESERITDEITPRKAANSDDAKTEAVADEQRNQEEPQEPTAQPVKLKKRVVTQIPEITSVNVKKFCSRGVFSLFRFSYGRKHMARTGGCLPCAKGFNYNAKSHRSTEVWPYPAPKPAYHVIWKYRLAECDDVYTLAHLLSIFIRMLKWDLVVERPPFVDGDKLIWTDTSDDENITYEIKNKRFLAGSARLRMEYELKQTIQPADSEEIIPTRDQRAVEAMARSGRRLRQLKNADDYSRNEPSESVAWINEERMKIWQVDLFHRVTEENGINATRSTTYERGGSLRDRSSIRPREVLDPSPDYTPEKNIPTRARPHSDNQYREATVSNSILDSRNKFLPSRPARIIRPPDQMTKQQTYTTYRGPPRQQQQSNSATNVRITKHVLERILHNPTYFTQINYDKPPEHCQYLKISEPTDLTLFPGGKNYQTKISNELKQIYSYTPGSYEKYQEMIKTKKVLKYTPEAPVKPKTPPPPPNQSVQRPTHQNGPKTVPHVSINGQLHKVFHLYDKSTGMSFKAIRGPGGQGFQALSQSVGQIFNVANGNSGQQMATNGNQQTFAQNSMITAPMSQPIVIQQPQAQQIQIQDSPQQRQLQHQHQQQHLQVQIQQPQQQIGSTMVINNTSSSNGDNKDNGNNAYITSEVHLSNEARTSLEMQKQVIKTQIHQTRRQMVQSFMPRPVYQSQPIAANSPKPVQAE</sequence>
<feature type="region of interest" description="Disordered" evidence="6">
    <location>
        <begin position="841"/>
        <end position="862"/>
    </location>
</feature>
<dbReference type="PROSITE" id="PS50827">
    <property type="entry name" value="DDT"/>
    <property type="match status" value="1"/>
</dbReference>
<dbReference type="GO" id="GO:0006357">
    <property type="term" value="P:regulation of transcription by RNA polymerase II"/>
    <property type="evidence" value="ECO:0007669"/>
    <property type="project" value="InterPro"/>
</dbReference>
<keyword evidence="3" id="KW-0863">Zinc-finger</keyword>
<feature type="compositionally biased region" description="Basic residues" evidence="6">
    <location>
        <begin position="1"/>
        <end position="10"/>
    </location>
</feature>
<accession>E4YRY0</accession>
<comment type="subcellular location">
    <subcellularLocation>
        <location evidence="1">Nucleus</location>
    </subcellularLocation>
</comment>
<protein>
    <recommendedName>
        <fullName evidence="7">DDT domain-containing protein</fullName>
    </recommendedName>
</protein>
<evidence type="ECO:0000256" key="3">
    <source>
        <dbReference type="ARBA" id="ARBA00022771"/>
    </source>
</evidence>
<dbReference type="PANTHER" id="PTHR45975">
    <property type="entry name" value="NUCLEOSOME-REMODELING FACTOR SUBUNIT BPTF"/>
    <property type="match status" value="1"/>
</dbReference>
<dbReference type="SUPFAM" id="SSF57903">
    <property type="entry name" value="FYVE/PHD zinc finger"/>
    <property type="match status" value="1"/>
</dbReference>
<keyword evidence="5" id="KW-0539">Nucleus</keyword>
<feature type="compositionally biased region" description="Basic residues" evidence="6">
    <location>
        <begin position="77"/>
        <end position="91"/>
    </location>
</feature>
<dbReference type="GO" id="GO:0000978">
    <property type="term" value="F:RNA polymerase II cis-regulatory region sequence-specific DNA binding"/>
    <property type="evidence" value="ECO:0007669"/>
    <property type="project" value="TreeGrafter"/>
</dbReference>
<dbReference type="Gene3D" id="3.30.40.10">
    <property type="entry name" value="Zinc/RING finger domain, C3HC4 (zinc finger)"/>
    <property type="match status" value="1"/>
</dbReference>
<gene>
    <name evidence="8" type="ORF">GSOID_T00031733001</name>
</gene>
<feature type="compositionally biased region" description="Polar residues" evidence="6">
    <location>
        <begin position="1350"/>
        <end position="1361"/>
    </location>
</feature>
<dbReference type="Pfam" id="PF15613">
    <property type="entry name" value="WSD"/>
    <property type="match status" value="1"/>
</dbReference>
<dbReference type="SMART" id="SM00249">
    <property type="entry name" value="PHD"/>
    <property type="match status" value="1"/>
</dbReference>
<name>E4YRY0_OIKDI</name>
<dbReference type="InterPro" id="IPR038028">
    <property type="entry name" value="BPTF"/>
</dbReference>
<dbReference type="Proteomes" id="UP000011014">
    <property type="component" value="Unassembled WGS sequence"/>
</dbReference>
<evidence type="ECO:0000256" key="5">
    <source>
        <dbReference type="ARBA" id="ARBA00023242"/>
    </source>
</evidence>
<feature type="region of interest" description="Disordered" evidence="6">
    <location>
        <begin position="1151"/>
        <end position="1195"/>
    </location>
</feature>
<dbReference type="PANTHER" id="PTHR45975:SF2">
    <property type="entry name" value="NUCLEOSOME-REMODELING FACTOR SUBUNIT BPTF"/>
    <property type="match status" value="1"/>
</dbReference>
<feature type="compositionally biased region" description="Basic and acidic residues" evidence="6">
    <location>
        <begin position="876"/>
        <end position="908"/>
    </location>
</feature>
<feature type="region of interest" description="Disordered" evidence="6">
    <location>
        <begin position="1226"/>
        <end position="1248"/>
    </location>
</feature>
<feature type="compositionally biased region" description="Acidic residues" evidence="6">
    <location>
        <begin position="97"/>
        <end position="152"/>
    </location>
</feature>
<feature type="region of interest" description="Disordered" evidence="6">
    <location>
        <begin position="791"/>
        <end position="812"/>
    </location>
</feature>
<reference evidence="8" key="1">
    <citation type="journal article" date="2010" name="Science">
        <title>Plasticity of animal genome architecture unmasked by rapid evolution of a pelagic tunicate.</title>
        <authorList>
            <person name="Denoeud F."/>
            <person name="Henriet S."/>
            <person name="Mungpakdee S."/>
            <person name="Aury J.M."/>
            <person name="Da Silva C."/>
            <person name="Brinkmann H."/>
            <person name="Mikhaleva J."/>
            <person name="Olsen L.C."/>
            <person name="Jubin C."/>
            <person name="Canestro C."/>
            <person name="Bouquet J.M."/>
            <person name="Danks G."/>
            <person name="Poulain J."/>
            <person name="Campsteijn C."/>
            <person name="Adamski M."/>
            <person name="Cross I."/>
            <person name="Yadetie F."/>
            <person name="Muffato M."/>
            <person name="Louis A."/>
            <person name="Butcher S."/>
            <person name="Tsagkogeorga G."/>
            <person name="Konrad A."/>
            <person name="Singh S."/>
            <person name="Jensen M.F."/>
            <person name="Cong E.H."/>
            <person name="Eikeseth-Otteraa H."/>
            <person name="Noel B."/>
            <person name="Anthouard V."/>
            <person name="Porcel B.M."/>
            <person name="Kachouri-Lafond R."/>
            <person name="Nishino A."/>
            <person name="Ugolini M."/>
            <person name="Chourrout P."/>
            <person name="Nishida H."/>
            <person name="Aasland R."/>
            <person name="Huzurbazar S."/>
            <person name="Westhof E."/>
            <person name="Delsuc F."/>
            <person name="Lehrach H."/>
            <person name="Reinhardt R."/>
            <person name="Weissenbach J."/>
            <person name="Roy S.W."/>
            <person name="Artiguenave F."/>
            <person name="Postlethwait J.H."/>
            <person name="Manak J.R."/>
            <person name="Thompson E.M."/>
            <person name="Jaillon O."/>
            <person name="Du Pasquier L."/>
            <person name="Boudinot P."/>
            <person name="Liberles D.A."/>
            <person name="Volff J.N."/>
            <person name="Philippe H."/>
            <person name="Lenhard B."/>
            <person name="Roest Crollius H."/>
            <person name="Wincker P."/>
            <person name="Chourrout D."/>
        </authorList>
    </citation>
    <scope>NUCLEOTIDE SEQUENCE [LARGE SCALE GENOMIC DNA]</scope>
</reference>
<proteinExistence type="predicted"/>
<dbReference type="Pfam" id="PF02791">
    <property type="entry name" value="DDT"/>
    <property type="match status" value="1"/>
</dbReference>
<evidence type="ECO:0000259" key="7">
    <source>
        <dbReference type="PROSITE" id="PS50827"/>
    </source>
</evidence>